<dbReference type="InParanoid" id="C5YZG6"/>
<comment type="catalytic activity">
    <reaction evidence="12">
        <text>L-threonyl-[protein] + ATP = O-phospho-L-threonyl-[protein] + ADP + H(+)</text>
        <dbReference type="Rhea" id="RHEA:46608"/>
        <dbReference type="Rhea" id="RHEA-COMP:11060"/>
        <dbReference type="Rhea" id="RHEA-COMP:11605"/>
        <dbReference type="ChEBI" id="CHEBI:15378"/>
        <dbReference type="ChEBI" id="CHEBI:30013"/>
        <dbReference type="ChEBI" id="CHEBI:30616"/>
        <dbReference type="ChEBI" id="CHEBI:61977"/>
        <dbReference type="ChEBI" id="CHEBI:456216"/>
    </reaction>
</comment>
<dbReference type="InterPro" id="IPR017441">
    <property type="entry name" value="Protein_kinase_ATP_BS"/>
</dbReference>
<evidence type="ECO:0000313" key="19">
    <source>
        <dbReference type="Proteomes" id="UP000000768"/>
    </source>
</evidence>
<evidence type="ECO:0000313" key="18">
    <source>
        <dbReference type="EMBL" id="EES17654.1"/>
    </source>
</evidence>
<dbReference type="GO" id="GO:0005524">
    <property type="term" value="F:ATP binding"/>
    <property type="evidence" value="ECO:0007669"/>
    <property type="project" value="UniProtKB-UniRule"/>
</dbReference>
<feature type="compositionally biased region" description="Polar residues" evidence="14">
    <location>
        <begin position="674"/>
        <end position="690"/>
    </location>
</feature>
<dbReference type="SMART" id="SM00220">
    <property type="entry name" value="S_TKc"/>
    <property type="match status" value="1"/>
</dbReference>
<dbReference type="OMA" id="YGLGQCM"/>
<accession>C5YZG6</accession>
<evidence type="ECO:0000256" key="10">
    <source>
        <dbReference type="ARBA" id="ARBA00023180"/>
    </source>
</evidence>
<feature type="region of interest" description="Disordered" evidence="14">
    <location>
        <begin position="649"/>
        <end position="690"/>
    </location>
</feature>
<feature type="domain" description="Protein kinase" evidence="16">
    <location>
        <begin position="359"/>
        <end position="639"/>
    </location>
</feature>
<keyword evidence="6 13" id="KW-0547">Nucleotide-binding</keyword>
<keyword evidence="15" id="KW-0472">Membrane</keyword>
<evidence type="ECO:0000256" key="8">
    <source>
        <dbReference type="ARBA" id="ARBA00022840"/>
    </source>
</evidence>
<dbReference type="GO" id="GO:0004674">
    <property type="term" value="F:protein serine/threonine kinase activity"/>
    <property type="evidence" value="ECO:0000318"/>
    <property type="project" value="GO_Central"/>
</dbReference>
<keyword evidence="8 13" id="KW-0067">ATP-binding</keyword>
<organism evidence="18 19">
    <name type="scientific">Sorghum bicolor</name>
    <name type="common">Sorghum</name>
    <name type="synonym">Sorghum vulgare</name>
    <dbReference type="NCBI Taxonomy" id="4558"/>
    <lineage>
        <taxon>Eukaryota</taxon>
        <taxon>Viridiplantae</taxon>
        <taxon>Streptophyta</taxon>
        <taxon>Embryophyta</taxon>
        <taxon>Tracheophyta</taxon>
        <taxon>Spermatophyta</taxon>
        <taxon>Magnoliopsida</taxon>
        <taxon>Liliopsida</taxon>
        <taxon>Poales</taxon>
        <taxon>Poaceae</taxon>
        <taxon>PACMAD clade</taxon>
        <taxon>Panicoideae</taxon>
        <taxon>Andropogonodae</taxon>
        <taxon>Andropogoneae</taxon>
        <taxon>Sorghinae</taxon>
        <taxon>Sorghum</taxon>
    </lineage>
</organism>
<dbReference type="FunFam" id="3.30.200.20:FF:000177">
    <property type="entry name" value="Cysteine-rich receptor-like protein kinase 2"/>
    <property type="match status" value="1"/>
</dbReference>
<dbReference type="PANTHER" id="PTHR47973">
    <property type="entry name" value="CYSTEINE-RICH RECEPTOR-LIKE PROTEIN KINASE 3"/>
    <property type="match status" value="1"/>
</dbReference>
<dbReference type="PROSITE" id="PS51473">
    <property type="entry name" value="GNK2"/>
    <property type="match status" value="2"/>
</dbReference>
<dbReference type="eggNOG" id="ENOG502QRU4">
    <property type="taxonomic scope" value="Eukaryota"/>
</dbReference>
<dbReference type="InterPro" id="IPR000719">
    <property type="entry name" value="Prot_kinase_dom"/>
</dbReference>
<evidence type="ECO:0000256" key="13">
    <source>
        <dbReference type="PROSITE-ProRule" id="PRU10141"/>
    </source>
</evidence>
<name>C5YZG6_SORBI</name>
<keyword evidence="7" id="KW-0418">Kinase</keyword>
<evidence type="ECO:0000259" key="17">
    <source>
        <dbReference type="PROSITE" id="PS51473"/>
    </source>
</evidence>
<keyword evidence="2" id="KW-0597">Phosphoprotein</keyword>
<dbReference type="InterPro" id="IPR002902">
    <property type="entry name" value="GNK2"/>
</dbReference>
<dbReference type="CDD" id="cd23509">
    <property type="entry name" value="Gnk2-like"/>
    <property type="match status" value="1"/>
</dbReference>
<evidence type="ECO:0000256" key="9">
    <source>
        <dbReference type="ARBA" id="ARBA00023170"/>
    </source>
</evidence>
<proteinExistence type="predicted"/>
<feature type="binding site" evidence="13">
    <location>
        <position position="387"/>
    </location>
    <ligand>
        <name>ATP</name>
        <dbReference type="ChEBI" id="CHEBI:30616"/>
    </ligand>
</feature>
<evidence type="ECO:0000256" key="1">
    <source>
        <dbReference type="ARBA" id="ARBA00022527"/>
    </source>
</evidence>
<dbReference type="CDD" id="cd14066">
    <property type="entry name" value="STKc_IRAK"/>
    <property type="match status" value="1"/>
</dbReference>
<evidence type="ECO:0000256" key="15">
    <source>
        <dbReference type="SAM" id="Phobius"/>
    </source>
</evidence>
<keyword evidence="3" id="KW-0808">Transferase</keyword>
<dbReference type="FunCoup" id="C5YZG6">
    <property type="interactions" value="889"/>
</dbReference>
<dbReference type="AlphaFoldDB" id="C5YZG6"/>
<evidence type="ECO:0000256" key="5">
    <source>
        <dbReference type="ARBA" id="ARBA00022737"/>
    </source>
</evidence>
<evidence type="ECO:0000256" key="4">
    <source>
        <dbReference type="ARBA" id="ARBA00022729"/>
    </source>
</evidence>
<dbReference type="KEGG" id="sbi:8068176"/>
<dbReference type="PROSITE" id="PS00107">
    <property type="entry name" value="PROTEIN_KINASE_ATP"/>
    <property type="match status" value="1"/>
</dbReference>
<feature type="domain" description="Gnk2-homologous" evidence="17">
    <location>
        <begin position="51"/>
        <end position="152"/>
    </location>
</feature>
<dbReference type="InterPro" id="IPR008271">
    <property type="entry name" value="Ser/Thr_kinase_AS"/>
</dbReference>
<keyword evidence="1" id="KW-0723">Serine/threonine-protein kinase</keyword>
<dbReference type="InterPro" id="IPR011009">
    <property type="entry name" value="Kinase-like_dom_sf"/>
</dbReference>
<dbReference type="FunFam" id="3.30.430.20:FF:000025">
    <property type="entry name" value="Cysteine-rich receptor-like protein kinase 2"/>
    <property type="match status" value="1"/>
</dbReference>
<dbReference type="Pfam" id="PF07714">
    <property type="entry name" value="PK_Tyr_Ser-Thr"/>
    <property type="match status" value="1"/>
</dbReference>
<keyword evidence="9" id="KW-0675">Receptor</keyword>
<dbReference type="PROSITE" id="PS50011">
    <property type="entry name" value="PROTEIN_KINASE_DOM"/>
    <property type="match status" value="1"/>
</dbReference>
<dbReference type="InterPro" id="IPR001245">
    <property type="entry name" value="Ser-Thr/Tyr_kinase_cat_dom"/>
</dbReference>
<keyword evidence="10" id="KW-0325">Glycoprotein</keyword>
<evidence type="ECO:0000256" key="14">
    <source>
        <dbReference type="SAM" id="MobiDB-lite"/>
    </source>
</evidence>
<feature type="domain" description="Gnk2-homologous" evidence="17">
    <location>
        <begin position="159"/>
        <end position="273"/>
    </location>
</feature>
<keyword evidence="15" id="KW-0812">Transmembrane</keyword>
<gene>
    <name evidence="18" type="ORF">SORBI_3009G030600</name>
</gene>
<feature type="transmembrane region" description="Helical" evidence="15">
    <location>
        <begin position="292"/>
        <end position="313"/>
    </location>
</feature>
<reference evidence="19" key="2">
    <citation type="journal article" date="2018" name="Plant J.">
        <title>The Sorghum bicolor reference genome: improved assembly, gene annotations, a transcriptome atlas, and signatures of genome organization.</title>
        <authorList>
            <person name="McCormick R.F."/>
            <person name="Truong S.K."/>
            <person name="Sreedasyam A."/>
            <person name="Jenkins J."/>
            <person name="Shu S."/>
            <person name="Sims D."/>
            <person name="Kennedy M."/>
            <person name="Amirebrahimi M."/>
            <person name="Weers B.D."/>
            <person name="McKinley B."/>
            <person name="Mattison A."/>
            <person name="Morishige D.T."/>
            <person name="Grimwood J."/>
            <person name="Schmutz J."/>
            <person name="Mullet J.E."/>
        </authorList>
    </citation>
    <scope>NUCLEOTIDE SEQUENCE [LARGE SCALE GENOMIC DNA]</scope>
    <source>
        <strain evidence="19">cv. BTx623</strain>
    </source>
</reference>
<protein>
    <recommendedName>
        <fullName evidence="20">Protein kinase domain-containing protein</fullName>
    </recommendedName>
</protein>
<dbReference type="EMBL" id="CM000768">
    <property type="protein sequence ID" value="EES17654.1"/>
    <property type="molecule type" value="Genomic_DNA"/>
</dbReference>
<sequence>MQRRRQPRAAHRHRRPFFLTTAAGAAAVSIHLLLLVSAASGADDDAAVATPVILDMACAATQAADPEAFDVSFVTTLEMIYQNVTRSGFGAAGSGAGNNTVFGLGQCLSYLSPTDCQLCYAQSRVKLPHCLPADGGRIFLDGCFLRYGADNFTAAATDASDTAVCSNATVATDSTGFAAAATELVRNVTAAAPAAKDYYYAASSASASAAALPSGRAPTAYAAAQCWRSLNASACAACVASARDRVLNTCLPAAPEGYGLNAGCVVRYSTQPFYLPANAGAGAGGASSGRRIAVIVVASIFSAIAVMGIAFIWTRMRSRSRDGLLHDDDMDGSGEMIRAIAASQLSFKYGELRAATDEFSQMNKLGQGGYGSVYKGVLPDGREVAVKRLFFHTRQWAEQFFNEVKLVSQVQHKNLVKLLGCSVEGPESLLVYEYLCNTSLDHYLFDAFKKTALDWERRFEIVVGTAEGLSYLHSASEVRIIHRDIKASNILLDERFRPKIADFGLARNFMEDQSHLSTGLAGTFGYMAPEYIVHGQLTEKADIYSYGVLVLEIVTGRKSHNSVASSTEGLSLMALIWRHYNAGTLMELLDPNLREQCTEEDALRVFHVGLLCAQASPNLRPPMWKVVEMLSGRDHHKVVLPRPTQPPFINVKVSKNGKSDGSSGSASLMSNSDKSPLSLNQLSVSGVQAR</sequence>
<dbReference type="SUPFAM" id="SSF56112">
    <property type="entry name" value="Protein kinase-like (PK-like)"/>
    <property type="match status" value="1"/>
</dbReference>
<evidence type="ECO:0000256" key="11">
    <source>
        <dbReference type="ARBA" id="ARBA00047558"/>
    </source>
</evidence>
<evidence type="ECO:0000256" key="3">
    <source>
        <dbReference type="ARBA" id="ARBA00022679"/>
    </source>
</evidence>
<comment type="catalytic activity">
    <reaction evidence="11">
        <text>L-seryl-[protein] + ATP = O-phospho-L-seryl-[protein] + ADP + H(+)</text>
        <dbReference type="Rhea" id="RHEA:17989"/>
        <dbReference type="Rhea" id="RHEA-COMP:9863"/>
        <dbReference type="Rhea" id="RHEA-COMP:11604"/>
        <dbReference type="ChEBI" id="CHEBI:15378"/>
        <dbReference type="ChEBI" id="CHEBI:29999"/>
        <dbReference type="ChEBI" id="CHEBI:30616"/>
        <dbReference type="ChEBI" id="CHEBI:83421"/>
        <dbReference type="ChEBI" id="CHEBI:456216"/>
    </reaction>
</comment>
<keyword evidence="4" id="KW-0732">Signal</keyword>
<dbReference type="FunFam" id="1.10.510.10:FF:000336">
    <property type="entry name" value="Cysteine-rich receptor-like protein kinase 2"/>
    <property type="match status" value="1"/>
</dbReference>
<dbReference type="PROSITE" id="PS00108">
    <property type="entry name" value="PROTEIN_KINASE_ST"/>
    <property type="match status" value="1"/>
</dbReference>
<evidence type="ECO:0000256" key="6">
    <source>
        <dbReference type="ARBA" id="ARBA00022741"/>
    </source>
</evidence>
<dbReference type="Proteomes" id="UP000000768">
    <property type="component" value="Chromosome 9"/>
</dbReference>
<evidence type="ECO:0000259" key="16">
    <source>
        <dbReference type="PROSITE" id="PS50011"/>
    </source>
</evidence>
<dbReference type="InterPro" id="IPR052059">
    <property type="entry name" value="CR_Ser/Thr_kinase"/>
</dbReference>
<dbReference type="Gene3D" id="3.30.200.20">
    <property type="entry name" value="Phosphorylase Kinase, domain 1"/>
    <property type="match status" value="1"/>
</dbReference>
<dbReference type="HOGENOM" id="CLU_000288_35_6_1"/>
<evidence type="ECO:0000256" key="2">
    <source>
        <dbReference type="ARBA" id="ARBA00022553"/>
    </source>
</evidence>
<evidence type="ECO:0008006" key="20">
    <source>
        <dbReference type="Google" id="ProtNLM"/>
    </source>
</evidence>
<feature type="compositionally biased region" description="Low complexity" evidence="14">
    <location>
        <begin position="654"/>
        <end position="673"/>
    </location>
</feature>
<dbReference type="InterPro" id="IPR038408">
    <property type="entry name" value="GNK2_sf"/>
</dbReference>
<keyword evidence="5" id="KW-0677">Repeat</keyword>
<dbReference type="OrthoDB" id="1908121at2759"/>
<keyword evidence="19" id="KW-1185">Reference proteome</keyword>
<dbReference type="Gene3D" id="3.30.430.20">
    <property type="entry name" value="Gnk2 domain, C-X8-C-X2-C motif"/>
    <property type="match status" value="2"/>
</dbReference>
<dbReference type="FunFam" id="3.30.430.20:FF:000005">
    <property type="entry name" value="Cysteine-rich receptor-like protein kinase 2"/>
    <property type="match status" value="1"/>
</dbReference>
<evidence type="ECO:0000256" key="7">
    <source>
        <dbReference type="ARBA" id="ARBA00022777"/>
    </source>
</evidence>
<reference evidence="18 19" key="1">
    <citation type="journal article" date="2009" name="Nature">
        <title>The Sorghum bicolor genome and the diversification of grasses.</title>
        <authorList>
            <person name="Paterson A.H."/>
            <person name="Bowers J.E."/>
            <person name="Bruggmann R."/>
            <person name="Dubchak I."/>
            <person name="Grimwood J."/>
            <person name="Gundlach H."/>
            <person name="Haberer G."/>
            <person name="Hellsten U."/>
            <person name="Mitros T."/>
            <person name="Poliakov A."/>
            <person name="Schmutz J."/>
            <person name="Spannagl M."/>
            <person name="Tang H."/>
            <person name="Wang X."/>
            <person name="Wicker T."/>
            <person name="Bharti A.K."/>
            <person name="Chapman J."/>
            <person name="Feltus F.A."/>
            <person name="Gowik U."/>
            <person name="Grigoriev I.V."/>
            <person name="Lyons E."/>
            <person name="Maher C.A."/>
            <person name="Martis M."/>
            <person name="Narechania A."/>
            <person name="Otillar R.P."/>
            <person name="Penning B.W."/>
            <person name="Salamov A.A."/>
            <person name="Wang Y."/>
            <person name="Zhang L."/>
            <person name="Carpita N.C."/>
            <person name="Freeling M."/>
            <person name="Gingle A.R."/>
            <person name="Hash C.T."/>
            <person name="Keller B."/>
            <person name="Klein P."/>
            <person name="Kresovich S."/>
            <person name="McCann M.C."/>
            <person name="Ming R."/>
            <person name="Peterson D.G."/>
            <person name="Mehboob-ur-Rahman"/>
            <person name="Ware D."/>
            <person name="Westhoff P."/>
            <person name="Mayer K.F."/>
            <person name="Messing J."/>
            <person name="Rokhsar D.S."/>
        </authorList>
    </citation>
    <scope>NUCLEOTIDE SEQUENCE [LARGE SCALE GENOMIC DNA]</scope>
    <source>
        <strain evidence="19">cv. BTx623</strain>
    </source>
</reference>
<dbReference type="Pfam" id="PF01657">
    <property type="entry name" value="Stress-antifung"/>
    <property type="match status" value="2"/>
</dbReference>
<evidence type="ECO:0000256" key="12">
    <source>
        <dbReference type="ARBA" id="ARBA00047951"/>
    </source>
</evidence>
<dbReference type="Gramene" id="EES17654">
    <property type="protein sequence ID" value="EES17654"/>
    <property type="gene ID" value="SORBI_3009G030600"/>
</dbReference>
<dbReference type="Gene3D" id="1.10.510.10">
    <property type="entry name" value="Transferase(Phosphotransferase) domain 1"/>
    <property type="match status" value="1"/>
</dbReference>
<keyword evidence="15" id="KW-1133">Transmembrane helix</keyword>